<evidence type="ECO:0000256" key="1">
    <source>
        <dbReference type="ARBA" id="ARBA00004937"/>
    </source>
</evidence>
<dbReference type="InterPro" id="IPR001282">
    <property type="entry name" value="G6P_DH"/>
</dbReference>
<accession>A0A4R1BRV2</accession>
<sequence>MPETFENTLRADERLPRMPPPAAMVIFGASGDLTARKLVPALYDLADRRLLPPEFAVVGISRTRMSHDEFRSRMRESVGEFRSGKVRDDVWGSFARGLYYLPLDSRDPAAYDELRRFLAKLDREHHTGGNRVFYMATAPTLFPVIVERLEAAGMNEGEGGGFARVVVEKPFGRDLASARELNQKITHHFREDQVYRIDHYLGKETVQNILALRFSNALFEPVWNGRFVDHVQITVAESLGVGERGAFYEEAGALRDIVQNHMMQLLCLTAMEPPVSFDAESVREEKVKVLRAVRRISEEEVNALAVRGQYASGWVWDREVPGYRSEPKVAGDSPTETFAALKLFVDNWRWAGVPFYVRTGKRLAKGATEIAIQFRPAPHTPFAGDATGGLEPNVLVIRVQPDEGISFKIGSKVPGSRFRVRSVNMDLPYGAAFLEERPDAYERLLLDLMLGDATLFIRADEAERSWEILEPVMRVWEREEPEFPNYAAGTWGPEAADELIRRDGRRWRRP</sequence>
<dbReference type="GO" id="GO:0005829">
    <property type="term" value="C:cytosol"/>
    <property type="evidence" value="ECO:0007669"/>
    <property type="project" value="TreeGrafter"/>
</dbReference>
<comment type="function">
    <text evidence="7">Catalyzes the oxidation of glucose 6-phosphate to 6-phosphogluconolactone.</text>
</comment>
<dbReference type="EMBL" id="SKBU01000006">
    <property type="protein sequence ID" value="TCJ20087.1"/>
    <property type="molecule type" value="Genomic_DNA"/>
</dbReference>
<dbReference type="Gene3D" id="3.40.50.720">
    <property type="entry name" value="NAD(P)-binding Rossmann-like Domain"/>
    <property type="match status" value="1"/>
</dbReference>
<evidence type="ECO:0000313" key="10">
    <source>
        <dbReference type="EMBL" id="TCJ20087.1"/>
    </source>
</evidence>
<evidence type="ECO:0000256" key="7">
    <source>
        <dbReference type="HAMAP-Rule" id="MF_00966"/>
    </source>
</evidence>
<dbReference type="GO" id="GO:0050661">
    <property type="term" value="F:NADP binding"/>
    <property type="evidence" value="ECO:0007669"/>
    <property type="project" value="UniProtKB-UniRule"/>
</dbReference>
<evidence type="ECO:0000256" key="3">
    <source>
        <dbReference type="ARBA" id="ARBA00022526"/>
    </source>
</evidence>
<comment type="similarity">
    <text evidence="2 7">Belongs to the glucose-6-phosphate dehydrogenase family.</text>
</comment>
<feature type="binding site" evidence="7">
    <location>
        <position position="203"/>
    </location>
    <ligand>
        <name>substrate</name>
    </ligand>
</feature>
<dbReference type="NCBIfam" id="TIGR00871">
    <property type="entry name" value="zwf"/>
    <property type="match status" value="1"/>
</dbReference>
<keyword evidence="5 7" id="KW-0560">Oxidoreductase</keyword>
<dbReference type="OrthoDB" id="9802739at2"/>
<dbReference type="EC" id="1.1.1.49" evidence="7"/>
<dbReference type="Pfam" id="PF02781">
    <property type="entry name" value="G6PD_C"/>
    <property type="match status" value="1"/>
</dbReference>
<evidence type="ECO:0000259" key="8">
    <source>
        <dbReference type="Pfam" id="PF00479"/>
    </source>
</evidence>
<dbReference type="UniPathway" id="UPA00115">
    <property type="reaction ID" value="UER00408"/>
</dbReference>
<proteinExistence type="inferred from homology"/>
<dbReference type="AlphaFoldDB" id="A0A4R1BRV2"/>
<dbReference type="PRINTS" id="PR00079">
    <property type="entry name" value="G6PDHDRGNASE"/>
</dbReference>
<evidence type="ECO:0000256" key="2">
    <source>
        <dbReference type="ARBA" id="ARBA00009975"/>
    </source>
</evidence>
<evidence type="ECO:0000313" key="11">
    <source>
        <dbReference type="Proteomes" id="UP000295244"/>
    </source>
</evidence>
<dbReference type="InterPro" id="IPR022674">
    <property type="entry name" value="G6P_DH_NAD-bd"/>
</dbReference>
<feature type="binding site" evidence="7">
    <location>
        <position position="62"/>
    </location>
    <ligand>
        <name>NADP(+)</name>
        <dbReference type="ChEBI" id="CHEBI:58349"/>
    </ligand>
</feature>
<feature type="domain" description="Glucose-6-phosphate dehydrogenase NAD-binding" evidence="8">
    <location>
        <begin position="25"/>
        <end position="208"/>
    </location>
</feature>
<comment type="caution">
    <text evidence="7">Lacks conserved residue(s) required for the propagation of feature annotation.</text>
</comment>
<feature type="binding site" evidence="7">
    <location>
        <position position="256"/>
    </location>
    <ligand>
        <name>substrate</name>
    </ligand>
</feature>
<comment type="caution">
    <text evidence="10">The sequence shown here is derived from an EMBL/GenBank/DDBJ whole genome shotgun (WGS) entry which is preliminary data.</text>
</comment>
<dbReference type="GO" id="GO:0009051">
    <property type="term" value="P:pentose-phosphate shunt, oxidative branch"/>
    <property type="evidence" value="ECO:0007669"/>
    <property type="project" value="TreeGrafter"/>
</dbReference>
<dbReference type="Pfam" id="PF00479">
    <property type="entry name" value="G6PD_N"/>
    <property type="match status" value="1"/>
</dbReference>
<gene>
    <name evidence="7 10" type="primary">zwf</name>
    <name evidence="10" type="ORF">E0L93_03855</name>
</gene>
<dbReference type="Gene3D" id="3.30.360.10">
    <property type="entry name" value="Dihydrodipicolinate Reductase, domain 2"/>
    <property type="match status" value="1"/>
</dbReference>
<dbReference type="GO" id="GO:0004345">
    <property type="term" value="F:glucose-6-phosphate dehydrogenase activity"/>
    <property type="evidence" value="ECO:0007669"/>
    <property type="project" value="UniProtKB-UniRule"/>
</dbReference>
<evidence type="ECO:0000259" key="9">
    <source>
        <dbReference type="Pfam" id="PF02781"/>
    </source>
</evidence>
<dbReference type="Proteomes" id="UP000295244">
    <property type="component" value="Unassembled WGS sequence"/>
</dbReference>
<feature type="binding site" evidence="7">
    <location>
        <position position="361"/>
    </location>
    <ligand>
        <name>substrate</name>
    </ligand>
</feature>
<dbReference type="InterPro" id="IPR022675">
    <property type="entry name" value="G6P_DH_C"/>
</dbReference>
<reference evidence="10 11" key="1">
    <citation type="submission" date="2019-03" db="EMBL/GenBank/DDBJ databases">
        <title>Whole genome sequence of a novel Rubrobacter taiwanensis strain, isolated from Yellowstone National Park.</title>
        <authorList>
            <person name="Freed S."/>
            <person name="Ramaley R.F."/>
            <person name="Kyndt J.A."/>
        </authorList>
    </citation>
    <scope>NUCLEOTIDE SEQUENCE [LARGE SCALE GENOMIC DNA]</scope>
    <source>
        <strain evidence="10 11">Yellowstone</strain>
    </source>
</reference>
<evidence type="ECO:0000256" key="5">
    <source>
        <dbReference type="ARBA" id="ARBA00023002"/>
    </source>
</evidence>
<dbReference type="PIRSF" id="PIRSF000110">
    <property type="entry name" value="G6PD"/>
    <property type="match status" value="1"/>
</dbReference>
<evidence type="ECO:0000256" key="4">
    <source>
        <dbReference type="ARBA" id="ARBA00022857"/>
    </source>
</evidence>
<comment type="pathway">
    <text evidence="1 7">Carbohydrate degradation; pentose phosphate pathway; D-ribulose 5-phosphate from D-glucose 6-phosphate (oxidative stage): step 1/3.</text>
</comment>
<dbReference type="PANTHER" id="PTHR23429">
    <property type="entry name" value="GLUCOSE-6-PHOSPHATE 1-DEHYDROGENASE G6PD"/>
    <property type="match status" value="1"/>
</dbReference>
<keyword evidence="4 7" id="KW-0521">NADP</keyword>
<dbReference type="RefSeq" id="WP_132688687.1">
    <property type="nucleotide sequence ID" value="NZ_SKBU01000006.1"/>
</dbReference>
<feature type="binding site" evidence="7">
    <location>
        <position position="169"/>
    </location>
    <ligand>
        <name>NADP(+)</name>
        <dbReference type="ChEBI" id="CHEBI:58349"/>
    </ligand>
</feature>
<dbReference type="NCBIfam" id="NF009492">
    <property type="entry name" value="PRK12853.1-3"/>
    <property type="match status" value="1"/>
</dbReference>
<dbReference type="SUPFAM" id="SSF55347">
    <property type="entry name" value="Glyceraldehyde-3-phosphate dehydrogenase-like, C-terminal domain"/>
    <property type="match status" value="1"/>
</dbReference>
<organism evidence="10 11">
    <name type="scientific">Rubrobacter taiwanensis</name>
    <dbReference type="NCBI Taxonomy" id="185139"/>
    <lineage>
        <taxon>Bacteria</taxon>
        <taxon>Bacillati</taxon>
        <taxon>Actinomycetota</taxon>
        <taxon>Rubrobacteria</taxon>
        <taxon>Rubrobacterales</taxon>
        <taxon>Rubrobacteraceae</taxon>
        <taxon>Rubrobacter</taxon>
    </lineage>
</organism>
<protein>
    <recommendedName>
        <fullName evidence="7">Glucose-6-phosphate 1-dehydrogenase</fullName>
        <shortName evidence="7">G6PD</shortName>
        <ecNumber evidence="7">1.1.1.49</ecNumber>
    </recommendedName>
</protein>
<dbReference type="PROSITE" id="PS00069">
    <property type="entry name" value="G6P_DEHYDROGENASE"/>
    <property type="match status" value="1"/>
</dbReference>
<comment type="catalytic activity">
    <reaction evidence="7">
        <text>D-glucose 6-phosphate + NADP(+) = 6-phospho-D-glucono-1,5-lactone + NADPH + H(+)</text>
        <dbReference type="Rhea" id="RHEA:15841"/>
        <dbReference type="ChEBI" id="CHEBI:15378"/>
        <dbReference type="ChEBI" id="CHEBI:57783"/>
        <dbReference type="ChEBI" id="CHEBI:57955"/>
        <dbReference type="ChEBI" id="CHEBI:58349"/>
        <dbReference type="ChEBI" id="CHEBI:61548"/>
        <dbReference type="EC" id="1.1.1.49"/>
    </reaction>
</comment>
<dbReference type="GO" id="GO:0006006">
    <property type="term" value="P:glucose metabolic process"/>
    <property type="evidence" value="ECO:0007669"/>
    <property type="project" value="UniProtKB-KW"/>
</dbReference>
<feature type="domain" description="Glucose-6-phosphate dehydrogenase C-terminal" evidence="9">
    <location>
        <begin position="210"/>
        <end position="508"/>
    </location>
</feature>
<dbReference type="PANTHER" id="PTHR23429:SF0">
    <property type="entry name" value="GLUCOSE-6-PHOSPHATE 1-DEHYDROGENASE"/>
    <property type="match status" value="1"/>
</dbReference>
<feature type="binding site" evidence="7">
    <location>
        <position position="237"/>
    </location>
    <ligand>
        <name>substrate</name>
    </ligand>
</feature>
<dbReference type="HAMAP" id="MF_00966">
    <property type="entry name" value="G6PD"/>
    <property type="match status" value="1"/>
</dbReference>
<feature type="active site" description="Proton acceptor" evidence="7">
    <location>
        <position position="261"/>
    </location>
</feature>
<name>A0A4R1BRV2_9ACTN</name>
<dbReference type="SUPFAM" id="SSF51735">
    <property type="entry name" value="NAD(P)-binding Rossmann-fold domains"/>
    <property type="match status" value="1"/>
</dbReference>
<feature type="binding site" evidence="7">
    <location>
        <position position="199"/>
    </location>
    <ligand>
        <name>substrate</name>
    </ligand>
</feature>
<dbReference type="InterPro" id="IPR019796">
    <property type="entry name" value="G6P_DH_AS"/>
</dbReference>
<keyword evidence="6 7" id="KW-0119">Carbohydrate metabolism</keyword>
<dbReference type="InterPro" id="IPR036291">
    <property type="entry name" value="NAD(P)-bd_dom_sf"/>
</dbReference>
<keyword evidence="3 7" id="KW-0313">Glucose metabolism</keyword>
<evidence type="ECO:0000256" key="6">
    <source>
        <dbReference type="ARBA" id="ARBA00023277"/>
    </source>
</evidence>
<keyword evidence="11" id="KW-1185">Reference proteome</keyword>